<evidence type="ECO:0000313" key="3">
    <source>
        <dbReference type="Proteomes" id="UP001219956"/>
    </source>
</evidence>
<sequence>MSDTLKSRVGRIIAGSVNALLDRLEDQQPEAMMAQSLRELDTLLDDVRHELGKTSANLHLARQQHARLNQQHQTLAEHIEHAIAEGRDDLAQAAIARQIDIEAQLPVMDASLAELHTSEQTLAGYVAALQGKQRELADTLQAYQLSRKQAALPAGAATEPGIAQRLEQVARGFENVYQRQTGLGLPAAQASLHQASQLQSLENLVREQQIAQRLASIKAGKA</sequence>
<evidence type="ECO:0000256" key="1">
    <source>
        <dbReference type="ARBA" id="ARBA00043985"/>
    </source>
</evidence>
<gene>
    <name evidence="2" type="ORF">PQU95_16420</name>
</gene>
<dbReference type="InterPro" id="IPR007157">
    <property type="entry name" value="PspA_VIPP1"/>
</dbReference>
<protein>
    <submittedName>
        <fullName evidence="2">PspA/IM30 family protein</fullName>
    </submittedName>
</protein>
<comment type="similarity">
    <text evidence="1">Belongs to the PspA/Vipp/IM30 family.</text>
</comment>
<organism evidence="2 3">
    <name type="scientific">Vogesella aquatica</name>
    <dbReference type="NCBI Taxonomy" id="2984206"/>
    <lineage>
        <taxon>Bacteria</taxon>
        <taxon>Pseudomonadati</taxon>
        <taxon>Pseudomonadota</taxon>
        <taxon>Betaproteobacteria</taxon>
        <taxon>Neisseriales</taxon>
        <taxon>Chromobacteriaceae</taxon>
        <taxon>Vogesella</taxon>
    </lineage>
</organism>
<dbReference type="Pfam" id="PF04012">
    <property type="entry name" value="PspA_IM30"/>
    <property type="match status" value="1"/>
</dbReference>
<dbReference type="PANTHER" id="PTHR31088">
    <property type="entry name" value="MEMBRANE-ASSOCIATED PROTEIN VIPP1, CHLOROPLASTIC"/>
    <property type="match status" value="1"/>
</dbReference>
<reference evidence="2 3" key="1">
    <citation type="submission" date="2023-01" db="EMBL/GenBank/DDBJ databases">
        <title>Novel species of the genus Vogesella isolated from rivers.</title>
        <authorList>
            <person name="Lu H."/>
        </authorList>
    </citation>
    <scope>NUCLEOTIDE SEQUENCE [LARGE SCALE GENOMIC DNA]</scope>
    <source>
        <strain evidence="2 3">DC21W</strain>
    </source>
</reference>
<dbReference type="Proteomes" id="UP001219956">
    <property type="component" value="Unassembled WGS sequence"/>
</dbReference>
<accession>A0ABT5J1S2</accession>
<proteinExistence type="inferred from homology"/>
<dbReference type="PANTHER" id="PTHR31088:SF6">
    <property type="entry name" value="PHAGE SHOCK PROTEIN A"/>
    <property type="match status" value="1"/>
</dbReference>
<keyword evidence="3" id="KW-1185">Reference proteome</keyword>
<evidence type="ECO:0000313" key="2">
    <source>
        <dbReference type="EMBL" id="MDC7718786.1"/>
    </source>
</evidence>
<comment type="caution">
    <text evidence="2">The sequence shown here is derived from an EMBL/GenBank/DDBJ whole genome shotgun (WGS) entry which is preliminary data.</text>
</comment>
<name>A0ABT5J1S2_9NEIS</name>
<dbReference type="EMBL" id="JAQQLF010000025">
    <property type="protein sequence ID" value="MDC7718786.1"/>
    <property type="molecule type" value="Genomic_DNA"/>
</dbReference>
<dbReference type="RefSeq" id="WP_272753008.1">
    <property type="nucleotide sequence ID" value="NZ_JAQQLF010000025.1"/>
</dbReference>